<evidence type="ECO:0000313" key="3">
    <source>
        <dbReference type="Proteomes" id="UP000299102"/>
    </source>
</evidence>
<reference evidence="2 3" key="1">
    <citation type="journal article" date="2019" name="Commun. Biol.">
        <title>The bagworm genome reveals a unique fibroin gene that provides high tensile strength.</title>
        <authorList>
            <person name="Kono N."/>
            <person name="Nakamura H."/>
            <person name="Ohtoshi R."/>
            <person name="Tomita M."/>
            <person name="Numata K."/>
            <person name="Arakawa K."/>
        </authorList>
    </citation>
    <scope>NUCLEOTIDE SEQUENCE [LARGE SCALE GENOMIC DNA]</scope>
</reference>
<dbReference type="EMBL" id="BGZK01000646">
    <property type="protein sequence ID" value="GBP54389.1"/>
    <property type="molecule type" value="Genomic_DNA"/>
</dbReference>
<keyword evidence="3" id="KW-1185">Reference proteome</keyword>
<protein>
    <submittedName>
        <fullName evidence="2">Uncharacterized protein</fullName>
    </submittedName>
</protein>
<accession>A0A4C1WVZ7</accession>
<name>A0A4C1WVZ7_EUMVA</name>
<proteinExistence type="predicted"/>
<organism evidence="2 3">
    <name type="scientific">Eumeta variegata</name>
    <name type="common">Bagworm moth</name>
    <name type="synonym">Eumeta japonica</name>
    <dbReference type="NCBI Taxonomy" id="151549"/>
    <lineage>
        <taxon>Eukaryota</taxon>
        <taxon>Metazoa</taxon>
        <taxon>Ecdysozoa</taxon>
        <taxon>Arthropoda</taxon>
        <taxon>Hexapoda</taxon>
        <taxon>Insecta</taxon>
        <taxon>Pterygota</taxon>
        <taxon>Neoptera</taxon>
        <taxon>Endopterygota</taxon>
        <taxon>Lepidoptera</taxon>
        <taxon>Glossata</taxon>
        <taxon>Ditrysia</taxon>
        <taxon>Tineoidea</taxon>
        <taxon>Psychidae</taxon>
        <taxon>Oiketicinae</taxon>
        <taxon>Eumeta</taxon>
    </lineage>
</organism>
<feature type="region of interest" description="Disordered" evidence="1">
    <location>
        <begin position="1"/>
        <end position="23"/>
    </location>
</feature>
<feature type="compositionally biased region" description="Polar residues" evidence="1">
    <location>
        <begin position="1"/>
        <end position="13"/>
    </location>
</feature>
<comment type="caution">
    <text evidence="2">The sequence shown here is derived from an EMBL/GenBank/DDBJ whole genome shotgun (WGS) entry which is preliminary data.</text>
</comment>
<evidence type="ECO:0000313" key="2">
    <source>
        <dbReference type="EMBL" id="GBP54389.1"/>
    </source>
</evidence>
<gene>
    <name evidence="2" type="ORF">EVAR_29465_1</name>
</gene>
<dbReference type="Proteomes" id="UP000299102">
    <property type="component" value="Unassembled WGS sequence"/>
</dbReference>
<sequence>MDVASSIGTTNVGNGPMLTRGEPRTKALARETYTILEYNCLYFILILTSGFVQNEPAIDRGIGTESGTKIRIENKTGTEIENGTKVENKCGDEIRMKSIEVEDGAEFEIEFGIGFSVKNVTGIERKIENRTGIRIKRGSDWD</sequence>
<dbReference type="AlphaFoldDB" id="A0A4C1WVZ7"/>
<evidence type="ECO:0000256" key="1">
    <source>
        <dbReference type="SAM" id="MobiDB-lite"/>
    </source>
</evidence>